<gene>
    <name evidence="4" type="ORF">ACFFQA_07265</name>
</gene>
<name>A0ABV5ZS76_9PSEU</name>
<accession>A0ABV5ZS76</accession>
<dbReference type="Proteomes" id="UP001589693">
    <property type="component" value="Unassembled WGS sequence"/>
</dbReference>
<dbReference type="Gene3D" id="1.25.40.10">
    <property type="entry name" value="Tetratricopeptide repeat domain"/>
    <property type="match status" value="1"/>
</dbReference>
<dbReference type="Pfam" id="PF00196">
    <property type="entry name" value="GerE"/>
    <property type="match status" value="1"/>
</dbReference>
<keyword evidence="5" id="KW-1185">Reference proteome</keyword>
<dbReference type="InterPro" id="IPR027417">
    <property type="entry name" value="P-loop_NTPase"/>
</dbReference>
<dbReference type="SUPFAM" id="SSF46894">
    <property type="entry name" value="C-terminal effector domain of the bipartite response regulators"/>
    <property type="match status" value="1"/>
</dbReference>
<dbReference type="EMBL" id="JBHLZU010000006">
    <property type="protein sequence ID" value="MFB9903732.1"/>
    <property type="molecule type" value="Genomic_DNA"/>
</dbReference>
<dbReference type="InterPro" id="IPR041664">
    <property type="entry name" value="AAA_16"/>
</dbReference>
<dbReference type="PROSITE" id="PS00622">
    <property type="entry name" value="HTH_LUXR_1"/>
    <property type="match status" value="1"/>
</dbReference>
<comment type="caution">
    <text evidence="4">The sequence shown here is derived from an EMBL/GenBank/DDBJ whole genome shotgun (WGS) entry which is preliminary data.</text>
</comment>
<protein>
    <submittedName>
        <fullName evidence="4">AAA family ATPase</fullName>
    </submittedName>
</protein>
<dbReference type="Gene3D" id="1.10.10.10">
    <property type="entry name" value="Winged helix-like DNA-binding domain superfamily/Winged helix DNA-binding domain"/>
    <property type="match status" value="1"/>
</dbReference>
<dbReference type="PANTHER" id="PTHR16305">
    <property type="entry name" value="TESTICULAR SOLUBLE ADENYLYL CYCLASE"/>
    <property type="match status" value="1"/>
</dbReference>
<reference evidence="4 5" key="1">
    <citation type="submission" date="2024-09" db="EMBL/GenBank/DDBJ databases">
        <authorList>
            <person name="Sun Q."/>
            <person name="Mori K."/>
        </authorList>
    </citation>
    <scope>NUCLEOTIDE SEQUENCE [LARGE SCALE GENOMIC DNA]</scope>
    <source>
        <strain evidence="4 5">TBRC 7907</strain>
    </source>
</reference>
<keyword evidence="1" id="KW-0547">Nucleotide-binding</keyword>
<organism evidence="4 5">
    <name type="scientific">Allokutzneria oryzae</name>
    <dbReference type="NCBI Taxonomy" id="1378989"/>
    <lineage>
        <taxon>Bacteria</taxon>
        <taxon>Bacillati</taxon>
        <taxon>Actinomycetota</taxon>
        <taxon>Actinomycetes</taxon>
        <taxon>Pseudonocardiales</taxon>
        <taxon>Pseudonocardiaceae</taxon>
        <taxon>Allokutzneria</taxon>
    </lineage>
</organism>
<dbReference type="CDD" id="cd06170">
    <property type="entry name" value="LuxR_C_like"/>
    <property type="match status" value="1"/>
</dbReference>
<dbReference type="SUPFAM" id="SSF52540">
    <property type="entry name" value="P-loop containing nucleoside triphosphate hydrolases"/>
    <property type="match status" value="1"/>
</dbReference>
<dbReference type="InterPro" id="IPR000792">
    <property type="entry name" value="Tscrpt_reg_LuxR_C"/>
</dbReference>
<dbReference type="Pfam" id="PF13191">
    <property type="entry name" value="AAA_16"/>
    <property type="match status" value="1"/>
</dbReference>
<dbReference type="SUPFAM" id="SSF48452">
    <property type="entry name" value="TPR-like"/>
    <property type="match status" value="1"/>
</dbReference>
<evidence type="ECO:0000256" key="1">
    <source>
        <dbReference type="ARBA" id="ARBA00022741"/>
    </source>
</evidence>
<dbReference type="PRINTS" id="PR00038">
    <property type="entry name" value="HTHLUXR"/>
</dbReference>
<evidence type="ECO:0000313" key="4">
    <source>
        <dbReference type="EMBL" id="MFB9903732.1"/>
    </source>
</evidence>
<evidence type="ECO:0000259" key="3">
    <source>
        <dbReference type="PROSITE" id="PS50043"/>
    </source>
</evidence>
<dbReference type="PROSITE" id="PS50043">
    <property type="entry name" value="HTH_LUXR_2"/>
    <property type="match status" value="1"/>
</dbReference>
<dbReference type="InterPro" id="IPR011990">
    <property type="entry name" value="TPR-like_helical_dom_sf"/>
</dbReference>
<evidence type="ECO:0000256" key="2">
    <source>
        <dbReference type="ARBA" id="ARBA00022840"/>
    </source>
</evidence>
<sequence>MVVVEREEGSGVLREMLADRAGGGRVAVVSGGVAVGKTELLRVLTEDAVAAGARVLVATGSRAERSLPLAFVRQLFQDELLVGPDTSAALAGCASGAGSGEDPGALSGAQARLAEELCSALVALAADRPLVLALDDVNHADGPSLRFLLYLVRRLRVARVLVVVTESDHVVPPYLHFRAELLSQPSCKRIRLYPLSPSGVLRRLEAELGEEATGAAPTYLDASGGNPMLLDALIEDYRAAQRVLPPGRTAEPVVGEGYRRAVLACLHRCEPAVAEVAAALAVFAPGASVTTLGRLLGMEAETVVRSVRTLTSAGLLDRGRLRHAAARQAALENLSTAERVDLHVRAAWLLREDEAPAAESARLLLAVDWDQDPEVVPILREAATTALERDDIELAVRCLELARRACTGLRGRAAVTLRLVLALWHRGPAEAARHLGELVQRAESGLLDPADEVRLVRCLLWSGRLDEATGVLAHLGTRSEGTEPELLALRQQLAADHPPLRARLPRGPRAGRATPAEPGVGAVALPSAAELLASVLTGDDPERVAAAAEELLQGTPLEAGTVEAIEAALSALVLADRADLAVDWCVPLLGEATSRQVPMWQAVLALARAEIAFRHGDLAEAEDFAAAAMTHVSPQGLGVRVGTALGIRVRALTEMGEHGAARELLRHPVPDAVFRSRHGLTYLHARGLHFLEAGRSQAAFADFRTCGELMTQWGIDQAALVPWRAELAQAHLRAGTWARAREFAEQHLARTGAALTRARGIALRVLAATVELRQRPGLLRQAADILHTCDDRLELAKTQAELSRTHYALGEFNRARMMVRRAVHLAESCSAERTVCRDLLPLGAPPAPHPAEGAGPQQLTLLTEAERRVAMLAALGHTNREIGRKLFVTVSTVEQHLTRVYRKLKVSNRADLPVWEGVQSSSSVRSG</sequence>
<feature type="domain" description="HTH luxR-type" evidence="3">
    <location>
        <begin position="855"/>
        <end position="920"/>
    </location>
</feature>
<dbReference type="InterPro" id="IPR036388">
    <property type="entry name" value="WH-like_DNA-bd_sf"/>
</dbReference>
<evidence type="ECO:0000313" key="5">
    <source>
        <dbReference type="Proteomes" id="UP001589693"/>
    </source>
</evidence>
<keyword evidence="2" id="KW-0067">ATP-binding</keyword>
<dbReference type="PANTHER" id="PTHR16305:SF35">
    <property type="entry name" value="TRANSCRIPTIONAL ACTIVATOR DOMAIN"/>
    <property type="match status" value="1"/>
</dbReference>
<dbReference type="InterPro" id="IPR016032">
    <property type="entry name" value="Sig_transdc_resp-reg_C-effctor"/>
</dbReference>
<dbReference type="RefSeq" id="WP_377850888.1">
    <property type="nucleotide sequence ID" value="NZ_JBHLZU010000006.1"/>
</dbReference>
<proteinExistence type="predicted"/>
<dbReference type="SMART" id="SM00421">
    <property type="entry name" value="HTH_LUXR"/>
    <property type="match status" value="1"/>
</dbReference>